<keyword evidence="2" id="KW-1003">Cell membrane</keyword>
<feature type="transmembrane region" description="Helical" evidence="6">
    <location>
        <begin position="730"/>
        <end position="755"/>
    </location>
</feature>
<dbReference type="GO" id="GO:0005886">
    <property type="term" value="C:plasma membrane"/>
    <property type="evidence" value="ECO:0007669"/>
    <property type="project" value="UniProtKB-SubCell"/>
</dbReference>
<comment type="subcellular location">
    <subcellularLocation>
        <location evidence="1">Cell membrane</location>
        <topology evidence="1">Multi-pass membrane protein</topology>
    </subcellularLocation>
</comment>
<evidence type="ECO:0000313" key="9">
    <source>
        <dbReference type="Proteomes" id="UP000263642"/>
    </source>
</evidence>
<evidence type="ECO:0000256" key="2">
    <source>
        <dbReference type="ARBA" id="ARBA00022475"/>
    </source>
</evidence>
<dbReference type="PANTHER" id="PTHR33406:SF12">
    <property type="entry name" value="BLR2997 PROTEIN"/>
    <property type="match status" value="1"/>
</dbReference>
<name>A0A3D3R110_9PLAN</name>
<evidence type="ECO:0000256" key="6">
    <source>
        <dbReference type="SAM" id="Phobius"/>
    </source>
</evidence>
<dbReference type="PANTHER" id="PTHR33406">
    <property type="entry name" value="MEMBRANE PROTEIN MJ1562-RELATED"/>
    <property type="match status" value="1"/>
</dbReference>
<feature type="transmembrane region" description="Helical" evidence="6">
    <location>
        <begin position="254"/>
        <end position="279"/>
    </location>
</feature>
<evidence type="ECO:0000259" key="7">
    <source>
        <dbReference type="Pfam" id="PF03176"/>
    </source>
</evidence>
<dbReference type="InterPro" id="IPR004869">
    <property type="entry name" value="MMPL_dom"/>
</dbReference>
<proteinExistence type="predicted"/>
<accession>A0A3D3R110</accession>
<dbReference type="Proteomes" id="UP000263642">
    <property type="component" value="Unassembled WGS sequence"/>
</dbReference>
<comment type="caution">
    <text evidence="8">The sequence shown here is derived from an EMBL/GenBank/DDBJ whole genome shotgun (WGS) entry which is preliminary data.</text>
</comment>
<dbReference type="SUPFAM" id="SSF82866">
    <property type="entry name" value="Multidrug efflux transporter AcrB transmembrane domain"/>
    <property type="match status" value="2"/>
</dbReference>
<dbReference type="EMBL" id="DQAY01000035">
    <property type="protein sequence ID" value="HCO22495.1"/>
    <property type="molecule type" value="Genomic_DNA"/>
</dbReference>
<keyword evidence="5 6" id="KW-0472">Membrane</keyword>
<dbReference type="InterPro" id="IPR050545">
    <property type="entry name" value="Mycobact_MmpL"/>
</dbReference>
<sequence length="779" mass="86437">MTASKPHYIRRYLVTVVLLVLITPFLIYGAHKSVESMSIAPEKWAPDFMQSRQNYDRFSKDFESNDLILISWPGCTVDDPRLIEFEKQINASRTTEFGETHETLFDRIVSGAGTLNSLTAPPLKLPREEALERLQGVLVGKNLKDSCAVIILTYRGNELRAQSINHVLDVAEEVCQIPREEFHITGPPVDGVAIDQASIHSVNLFGALSAVLATVLCWFCIRSWMLTGTILLAGLFGQGLVLAMVYYMGYSLDAVLIITPSLVFVLTISAGVHLVNYYYDELFSSNAKSKEEAEAAVRNGFSKGWYPCLLAAVTTAVGLGSLMVSQISPIALFGLIASVGLLITLGVLLLLLPGAMQLWPPQQILKMNREGQTGHTPRYFTRISAWLENIPRLLEQYSAPVFLSLVLLMAVSAYGLLSIRSSVDVPSLFPPGSQVLSDYKFNEERMGPLIPVEVIIEFDKDCKKTFLQRLRIIDEIEQTIDNIDGYTGTMSAATFGPNPVEHNGFESIFRKVVTNKKLKENREAVISSVYLSDNGGRESWRISARVPALGKIDYGAALAQLKSTLQPALQEYEADGVHLTAYYTGIMPLIHTVQQLILQDLTWSFLTAFVLVALMIIIVQRSIVTGLLSMLPNIFPIVVVFGIMGWMDIPLDIGAVMTASVALGIAIDDTLHFLSWFRREKGLNQSSEQAVRSAMKHCGRAMIHTTFICGLGLLVFAFSDFIPTQRFAWMMLALLTTALIGDLLFLPAMLVQPFVKHLQFARERFPKGMEIRATTYSTE</sequence>
<feature type="transmembrane region" description="Helical" evidence="6">
    <location>
        <begin position="397"/>
        <end position="417"/>
    </location>
</feature>
<evidence type="ECO:0000256" key="4">
    <source>
        <dbReference type="ARBA" id="ARBA00022989"/>
    </source>
</evidence>
<feature type="transmembrane region" description="Helical" evidence="6">
    <location>
        <begin position="304"/>
        <end position="324"/>
    </location>
</feature>
<feature type="transmembrane region" description="Helical" evidence="6">
    <location>
        <begin position="202"/>
        <end position="221"/>
    </location>
</feature>
<feature type="transmembrane region" description="Helical" evidence="6">
    <location>
        <begin position="12"/>
        <end position="31"/>
    </location>
</feature>
<feature type="domain" description="Membrane transport protein MMPL" evidence="7">
    <location>
        <begin position="576"/>
        <end position="751"/>
    </location>
</feature>
<protein>
    <recommendedName>
        <fullName evidence="7">Membrane transport protein MMPL domain-containing protein</fullName>
    </recommendedName>
</protein>
<reference evidence="8 9" key="1">
    <citation type="journal article" date="2018" name="Nat. Biotechnol.">
        <title>A standardized bacterial taxonomy based on genome phylogeny substantially revises the tree of life.</title>
        <authorList>
            <person name="Parks D.H."/>
            <person name="Chuvochina M."/>
            <person name="Waite D.W."/>
            <person name="Rinke C."/>
            <person name="Skarshewski A."/>
            <person name="Chaumeil P.A."/>
            <person name="Hugenholtz P."/>
        </authorList>
    </citation>
    <scope>NUCLEOTIDE SEQUENCE [LARGE SCALE GENOMIC DNA]</scope>
    <source>
        <strain evidence="8">UBA9375</strain>
    </source>
</reference>
<evidence type="ECO:0000313" key="8">
    <source>
        <dbReference type="EMBL" id="HCO22495.1"/>
    </source>
</evidence>
<feature type="transmembrane region" description="Helical" evidence="6">
    <location>
        <begin position="653"/>
        <end position="677"/>
    </location>
</feature>
<organism evidence="8 9">
    <name type="scientific">Gimesia maris</name>
    <dbReference type="NCBI Taxonomy" id="122"/>
    <lineage>
        <taxon>Bacteria</taxon>
        <taxon>Pseudomonadati</taxon>
        <taxon>Planctomycetota</taxon>
        <taxon>Planctomycetia</taxon>
        <taxon>Planctomycetales</taxon>
        <taxon>Planctomycetaceae</taxon>
        <taxon>Gimesia</taxon>
    </lineage>
</organism>
<dbReference type="Pfam" id="PF03176">
    <property type="entry name" value="MMPL"/>
    <property type="match status" value="2"/>
</dbReference>
<gene>
    <name evidence="8" type="ORF">DIT97_05305</name>
</gene>
<feature type="transmembrane region" description="Helical" evidence="6">
    <location>
        <begin position="330"/>
        <end position="352"/>
    </location>
</feature>
<evidence type="ECO:0000256" key="1">
    <source>
        <dbReference type="ARBA" id="ARBA00004651"/>
    </source>
</evidence>
<evidence type="ECO:0000256" key="5">
    <source>
        <dbReference type="ARBA" id="ARBA00023136"/>
    </source>
</evidence>
<keyword evidence="4 6" id="KW-1133">Transmembrane helix</keyword>
<keyword evidence="3 6" id="KW-0812">Transmembrane</keyword>
<dbReference type="AlphaFoldDB" id="A0A3D3R110"/>
<dbReference type="Gene3D" id="1.20.1640.10">
    <property type="entry name" value="Multidrug efflux transporter AcrB transmembrane domain"/>
    <property type="match status" value="2"/>
</dbReference>
<feature type="transmembrane region" description="Helical" evidence="6">
    <location>
        <begin position="228"/>
        <end position="248"/>
    </location>
</feature>
<feature type="transmembrane region" description="Helical" evidence="6">
    <location>
        <begin position="626"/>
        <end position="647"/>
    </location>
</feature>
<feature type="domain" description="Membrane transport protein MMPL" evidence="7">
    <location>
        <begin position="147"/>
        <end position="385"/>
    </location>
</feature>
<evidence type="ECO:0000256" key="3">
    <source>
        <dbReference type="ARBA" id="ARBA00022692"/>
    </source>
</evidence>
<feature type="transmembrane region" description="Helical" evidence="6">
    <location>
        <begin position="601"/>
        <end position="619"/>
    </location>
</feature>
<feature type="transmembrane region" description="Helical" evidence="6">
    <location>
        <begin position="698"/>
        <end position="718"/>
    </location>
</feature>